<protein>
    <submittedName>
        <fullName evidence="1">Uncharacterized protein</fullName>
    </submittedName>
</protein>
<dbReference type="EMBL" id="CP034759">
    <property type="protein sequence ID" value="QBG37459.1"/>
    <property type="molecule type" value="Genomic_DNA"/>
</dbReference>
<evidence type="ECO:0000313" key="1">
    <source>
        <dbReference type="EMBL" id="QBG37459.1"/>
    </source>
</evidence>
<dbReference type="Proteomes" id="UP000290244">
    <property type="component" value="Chromosome"/>
</dbReference>
<reference evidence="1 2" key="1">
    <citation type="submission" date="2018-12" db="EMBL/GenBank/DDBJ databases">
        <title>Complete genome of Litorilituus sediminis.</title>
        <authorList>
            <person name="Liu A."/>
            <person name="Rong J."/>
        </authorList>
    </citation>
    <scope>NUCLEOTIDE SEQUENCE [LARGE SCALE GENOMIC DNA]</scope>
    <source>
        <strain evidence="1 2">JCM 17549</strain>
    </source>
</reference>
<name>A0A4P6PAU7_9GAMM</name>
<accession>A0A4P6PAU7</accession>
<gene>
    <name evidence="1" type="ORF">EMK97_17815</name>
</gene>
<dbReference type="RefSeq" id="WP_130604121.1">
    <property type="nucleotide sequence ID" value="NZ_CP034759.1"/>
</dbReference>
<sequence>MNNIFKASVLVSSLMLASCANQNKIAQQQLEPVSNACQKLDYLIKAYDDGFNDLKQTKIKAGISNIWQAKYHLIGKNCRIWSWGKAQTTYSCNTIKVDESDARKYYSNAKATIAQCLGTSWHLNESSRRNDDGLKAEYTNTETQVTLSTHLVPDSGLFKSKWSVYYYVGRVE</sequence>
<dbReference type="PROSITE" id="PS51257">
    <property type="entry name" value="PROKAR_LIPOPROTEIN"/>
    <property type="match status" value="1"/>
</dbReference>
<evidence type="ECO:0000313" key="2">
    <source>
        <dbReference type="Proteomes" id="UP000290244"/>
    </source>
</evidence>
<organism evidence="1 2">
    <name type="scientific">Litorilituus sediminis</name>
    <dbReference type="NCBI Taxonomy" id="718192"/>
    <lineage>
        <taxon>Bacteria</taxon>
        <taxon>Pseudomonadati</taxon>
        <taxon>Pseudomonadota</taxon>
        <taxon>Gammaproteobacteria</taxon>
        <taxon>Alteromonadales</taxon>
        <taxon>Colwelliaceae</taxon>
        <taxon>Litorilituus</taxon>
    </lineage>
</organism>
<keyword evidence="2" id="KW-1185">Reference proteome</keyword>
<proteinExistence type="predicted"/>
<dbReference type="OrthoDB" id="6313790at2"/>
<dbReference type="KEGG" id="lsd:EMK97_17815"/>
<dbReference type="AlphaFoldDB" id="A0A4P6PAU7"/>